<dbReference type="SUPFAM" id="SSF53850">
    <property type="entry name" value="Periplasmic binding protein-like II"/>
    <property type="match status" value="1"/>
</dbReference>
<dbReference type="NCBIfam" id="TIGR03427">
    <property type="entry name" value="ABC_peri_uca"/>
    <property type="match status" value="1"/>
</dbReference>
<evidence type="ECO:0000313" key="6">
    <source>
        <dbReference type="EMBL" id="MBB2494784.1"/>
    </source>
</evidence>
<feature type="chain" id="PRO_5030776249" evidence="4">
    <location>
        <begin position="29"/>
        <end position="358"/>
    </location>
</feature>
<feature type="signal peptide" evidence="4">
    <location>
        <begin position="1"/>
        <end position="28"/>
    </location>
</feature>
<comment type="subcellular location">
    <subcellularLocation>
        <location evidence="1">Periplasm</location>
    </subcellularLocation>
</comment>
<evidence type="ECO:0000256" key="2">
    <source>
        <dbReference type="ARBA" id="ARBA00010742"/>
    </source>
</evidence>
<dbReference type="InterPro" id="IPR015168">
    <property type="entry name" value="SsuA/THI5"/>
</dbReference>
<organism evidence="6 7">
    <name type="scientific">Aquipseudomonas ullengensis</name>
    <dbReference type="NCBI Taxonomy" id="2759166"/>
    <lineage>
        <taxon>Bacteria</taxon>
        <taxon>Pseudomonadati</taxon>
        <taxon>Pseudomonadota</taxon>
        <taxon>Gammaproteobacteria</taxon>
        <taxon>Pseudomonadales</taxon>
        <taxon>Pseudomonadaceae</taxon>
        <taxon>Aquipseudomonas</taxon>
    </lineage>
</organism>
<dbReference type="PANTHER" id="PTHR30024:SF47">
    <property type="entry name" value="TAURINE-BINDING PERIPLASMIC PROTEIN"/>
    <property type="match status" value="1"/>
</dbReference>
<dbReference type="GO" id="GO:0042597">
    <property type="term" value="C:periplasmic space"/>
    <property type="evidence" value="ECO:0007669"/>
    <property type="project" value="UniProtKB-SubCell"/>
</dbReference>
<name>A0A7W4LKD6_9GAMM</name>
<protein>
    <submittedName>
        <fullName evidence="6">ABC transporter substrate-binding protein</fullName>
    </submittedName>
</protein>
<feature type="domain" description="SsuA/THI5-like" evidence="5">
    <location>
        <begin position="60"/>
        <end position="246"/>
    </location>
</feature>
<comment type="similarity">
    <text evidence="2">Belongs to the bacterial solute-binding protein SsuA/TauA family.</text>
</comment>
<dbReference type="Pfam" id="PF09084">
    <property type="entry name" value="NMT1"/>
    <property type="match status" value="1"/>
</dbReference>
<keyword evidence="7" id="KW-1185">Reference proteome</keyword>
<evidence type="ECO:0000256" key="3">
    <source>
        <dbReference type="ARBA" id="ARBA00022729"/>
    </source>
</evidence>
<proteinExistence type="inferred from homology"/>
<evidence type="ECO:0000313" key="7">
    <source>
        <dbReference type="Proteomes" id="UP000542720"/>
    </source>
</evidence>
<keyword evidence="3 4" id="KW-0732">Signal</keyword>
<dbReference type="PANTHER" id="PTHR30024">
    <property type="entry name" value="ALIPHATIC SULFONATES-BINDING PROTEIN-RELATED"/>
    <property type="match status" value="1"/>
</dbReference>
<reference evidence="6 7" key="1">
    <citation type="submission" date="2020-08" db="EMBL/GenBank/DDBJ databases">
        <authorList>
            <person name="Kim C.M."/>
        </authorList>
    </citation>
    <scope>NUCLEOTIDE SEQUENCE [LARGE SCALE GENOMIC DNA]</scope>
    <source>
        <strain evidence="6 7">UL070</strain>
    </source>
</reference>
<dbReference type="EMBL" id="JACJUD010000002">
    <property type="protein sequence ID" value="MBB2494784.1"/>
    <property type="molecule type" value="Genomic_DNA"/>
</dbReference>
<accession>A0A7W4LKD6</accession>
<dbReference type="Proteomes" id="UP000542720">
    <property type="component" value="Unassembled WGS sequence"/>
</dbReference>
<dbReference type="InterPro" id="IPR017793">
    <property type="entry name" value="ABC_transptr_urea-assoc_sub-bd"/>
</dbReference>
<evidence type="ECO:0000259" key="5">
    <source>
        <dbReference type="Pfam" id="PF09084"/>
    </source>
</evidence>
<dbReference type="RefSeq" id="WP_183088354.1">
    <property type="nucleotide sequence ID" value="NZ_JACJUD010000002.1"/>
</dbReference>
<evidence type="ECO:0000256" key="4">
    <source>
        <dbReference type="SAM" id="SignalP"/>
    </source>
</evidence>
<evidence type="ECO:0000256" key="1">
    <source>
        <dbReference type="ARBA" id="ARBA00004418"/>
    </source>
</evidence>
<comment type="caution">
    <text evidence="6">The sequence shown here is derived from an EMBL/GenBank/DDBJ whole genome shotgun (WGS) entry which is preliminary data.</text>
</comment>
<dbReference type="AlphaFoldDB" id="A0A7W4LKD6"/>
<gene>
    <name evidence="6" type="ORF">H3H51_07105</name>
</gene>
<sequence>MPLRSLPARLLSCSLLALLLLQSPHASADTPRYKVCWSIYAGWMLWGQMAEQGIIDKWAKKYGIEIQVDQVPDYVGSIEQYTAGQYDACAMTNMDALTIPAAAGVDSTALIIGDFSAGADGILVRGSSKSLTDLKGKTILLVENSVSHYLLSRALEWAHLSESDVTIENVSDKDLAQVWRSGKGDAVVTWNPILADLRQDGDSVLVFSSHHIPGEILDLLVINSTTLAAHPELGRALTGAWFEGMRLMGMPNAEGQAFRAKMAAAADTTPEDFDEQLKTIRSFYSPRSAYAFANTEKMPTLMERIADFADAHKLLGNDGNGLQTLGISFTGNRVVGNAAQIKLRFDPVYMQMAAEGKL</sequence>
<dbReference type="Gene3D" id="3.40.190.10">
    <property type="entry name" value="Periplasmic binding protein-like II"/>
    <property type="match status" value="2"/>
</dbReference>